<organism evidence="8 9">
    <name type="scientific">Synchytrium microbalum</name>
    <dbReference type="NCBI Taxonomy" id="1806994"/>
    <lineage>
        <taxon>Eukaryota</taxon>
        <taxon>Fungi</taxon>
        <taxon>Fungi incertae sedis</taxon>
        <taxon>Chytridiomycota</taxon>
        <taxon>Chytridiomycota incertae sedis</taxon>
        <taxon>Chytridiomycetes</taxon>
        <taxon>Synchytriales</taxon>
        <taxon>Synchytriaceae</taxon>
        <taxon>Synchytrium</taxon>
    </lineage>
</organism>
<dbReference type="Proteomes" id="UP000319731">
    <property type="component" value="Unassembled WGS sequence"/>
</dbReference>
<dbReference type="OrthoDB" id="10258141at2759"/>
<dbReference type="EMBL" id="QEAO01000008">
    <property type="protein sequence ID" value="TPX35519.1"/>
    <property type="molecule type" value="Genomic_DNA"/>
</dbReference>
<feature type="region of interest" description="Disordered" evidence="7">
    <location>
        <begin position="139"/>
        <end position="165"/>
    </location>
</feature>
<keyword evidence="3 6" id="KW-0813">Transport</keyword>
<dbReference type="GO" id="GO:0006886">
    <property type="term" value="P:intracellular protein transport"/>
    <property type="evidence" value="ECO:0007669"/>
    <property type="project" value="TreeGrafter"/>
</dbReference>
<dbReference type="STRING" id="1806994.A0A507C8P8"/>
<protein>
    <recommendedName>
        <fullName evidence="6">Vacuolar protein sorting-associated protein 35</fullName>
    </recommendedName>
</protein>
<dbReference type="GeneID" id="42003258"/>
<comment type="function">
    <text evidence="6">Plays a role in vesicular protein sorting.</text>
</comment>
<accession>A0A507C8P8</accession>
<dbReference type="RefSeq" id="XP_031025992.1">
    <property type="nucleotide sequence ID" value="XM_031167961.1"/>
</dbReference>
<gene>
    <name evidence="8" type="ORF">SmJEL517_g02033</name>
</gene>
<evidence type="ECO:0000256" key="3">
    <source>
        <dbReference type="ARBA" id="ARBA00022448"/>
    </source>
</evidence>
<comment type="caution">
    <text evidence="8">The sequence shown here is derived from an EMBL/GenBank/DDBJ whole genome shotgun (WGS) entry which is preliminary data.</text>
</comment>
<evidence type="ECO:0000313" key="9">
    <source>
        <dbReference type="Proteomes" id="UP000319731"/>
    </source>
</evidence>
<keyword evidence="5" id="KW-0472">Membrane</keyword>
<comment type="subcellular location">
    <subcellularLocation>
        <location evidence="1">Membrane</location>
        <topology evidence="1">Peripheral membrane protein</topology>
    </subcellularLocation>
</comment>
<dbReference type="GO" id="GO:0005770">
    <property type="term" value="C:late endosome"/>
    <property type="evidence" value="ECO:0007669"/>
    <property type="project" value="TreeGrafter"/>
</dbReference>
<dbReference type="InterPro" id="IPR042491">
    <property type="entry name" value="Vps35_C"/>
</dbReference>
<keyword evidence="9" id="KW-1185">Reference proteome</keyword>
<dbReference type="InterPro" id="IPR005378">
    <property type="entry name" value="Vps35"/>
</dbReference>
<comment type="similarity">
    <text evidence="2 6">Belongs to the VPS35 family.</text>
</comment>
<evidence type="ECO:0000256" key="1">
    <source>
        <dbReference type="ARBA" id="ARBA00004170"/>
    </source>
</evidence>
<dbReference type="GO" id="GO:0030906">
    <property type="term" value="C:retromer, cargo-selective complex"/>
    <property type="evidence" value="ECO:0007669"/>
    <property type="project" value="InterPro"/>
</dbReference>
<dbReference type="PANTHER" id="PTHR11099:SF0">
    <property type="entry name" value="VACUOLAR PROTEIN SORTING-ASSOCIATED PROTEIN 35"/>
    <property type="match status" value="1"/>
</dbReference>
<reference evidence="8 9" key="1">
    <citation type="journal article" date="2019" name="Sci. Rep.">
        <title>Comparative genomics of chytrid fungi reveal insights into the obligate biotrophic and pathogenic lifestyle of Synchytrium endobioticum.</title>
        <authorList>
            <person name="van de Vossenberg B.T.L.H."/>
            <person name="Warris S."/>
            <person name="Nguyen H.D.T."/>
            <person name="van Gent-Pelzer M.P.E."/>
            <person name="Joly D.L."/>
            <person name="van de Geest H.C."/>
            <person name="Bonants P.J.M."/>
            <person name="Smith D.S."/>
            <person name="Levesque C.A."/>
            <person name="van der Lee T.A.J."/>
        </authorList>
    </citation>
    <scope>NUCLEOTIDE SEQUENCE [LARGE SCALE GENOMIC DNA]</scope>
    <source>
        <strain evidence="8 9">JEL517</strain>
    </source>
</reference>
<evidence type="ECO:0000256" key="5">
    <source>
        <dbReference type="ARBA" id="ARBA00023136"/>
    </source>
</evidence>
<dbReference type="GO" id="GO:0042147">
    <property type="term" value="P:retrograde transport, endosome to Golgi"/>
    <property type="evidence" value="ECO:0007669"/>
    <property type="project" value="InterPro"/>
</dbReference>
<dbReference type="AlphaFoldDB" id="A0A507C8P8"/>
<keyword evidence="4 6" id="KW-0653">Protein transport</keyword>
<evidence type="ECO:0000256" key="6">
    <source>
        <dbReference type="PIRNR" id="PIRNR009375"/>
    </source>
</evidence>
<sequence>MEDQGKALEEALNVVKVQAFHMKRCLDNNKLMDALKHTSTMLSELRTSSLTPKNYYELYMAIFDELRHLTTYLYDAHMSKRHHLSDLYELVQYAGNIVPRLYLMITVGSVYMRVSKEIIPSTPGTPNPNMPLPKVNGFKGEDGTDTTLPEGAGPNSKTMDDDDTPPIKELMKDMLEMARGVQHPTRGLFLRYYLSGMTRDYLPDYTFDGPHGTIRDSIHFILQNFIEMNKLWVRLQHQGHSRERDRREQERKELRLLVGSNLVRLSQLDGLDLEMYKTSVLPNILEEIVSCKDTIAQEYLMEVIIQVFHDDFHLRTLENFLSATASLVRTVNVKQIVISLIDRFSNYAARARDDAESDAKEAGVNGEVKASSGIPDDVQLFEVFWGQITGLVTTRPEFTVQDIVALLVSLCNLSLNCYPERLDNVDKVLGFAKERLLEAQKNNAPELNNVQTISSLLQLLLAPLSAYHNNILTMLSFPSSSTQCIDLDERAQRSLGGDYIDLLNMQPFSSRRQIAHTAAQALLRAHSLSAYRVESIDGVNLVLGELCSVMIRDQIDGGLFGPSKTPIPGRIQGEELPLDWEDVAEEQNLVVRLCHMLKSKDGNPDSDFQLLATARNHFGEGGDVRLRFTVPGLLVELIKLARKFKTMSSLDDPSQPVMKLESHFRFIAATITGLFTAKDYYGEDAEVSIFRDEVASASTQRSTIGAGLLSVSEVALRLNLQAAQASDECGLEDAAQGFLTEAFGIYEQYVSDSKSQLVAIRLLAGTMQKITHLADDARETLSVKMMVSAARLIRRSEQCRAMLAVSHIFYTDAVAEGTSKKSDAERILECITRALKIAEALSDGGVKAELLVEVLEKMLWFFEKKVSTITPKAITDLVESAQTAITLLSRSHSTNKPVFAVAYAPPNTPGKPSSHVFEGPDAATLLASQQVVNKHYQNVLSYVRLKKGLGAQGGWGEIHIVQQHSSEDDE</sequence>
<dbReference type="Pfam" id="PF03635">
    <property type="entry name" value="Vps35"/>
    <property type="match status" value="2"/>
</dbReference>
<dbReference type="GO" id="GO:0005829">
    <property type="term" value="C:cytosol"/>
    <property type="evidence" value="ECO:0007669"/>
    <property type="project" value="GOC"/>
</dbReference>
<name>A0A507C8P8_9FUNG</name>
<dbReference type="PANTHER" id="PTHR11099">
    <property type="entry name" value="VACUOLAR SORTING PROTEIN 35"/>
    <property type="match status" value="1"/>
</dbReference>
<dbReference type="PIRSF" id="PIRSF009375">
    <property type="entry name" value="Retromer_Vps35"/>
    <property type="match status" value="1"/>
</dbReference>
<evidence type="ECO:0000256" key="2">
    <source>
        <dbReference type="ARBA" id="ARBA00006536"/>
    </source>
</evidence>
<evidence type="ECO:0000313" key="8">
    <source>
        <dbReference type="EMBL" id="TPX35519.1"/>
    </source>
</evidence>
<dbReference type="Gene3D" id="1.25.40.660">
    <property type="entry name" value="Vacuolar protein sorting-associated protein 35, helical subcomplex Vps35-C"/>
    <property type="match status" value="1"/>
</dbReference>
<evidence type="ECO:0000256" key="4">
    <source>
        <dbReference type="ARBA" id="ARBA00022927"/>
    </source>
</evidence>
<proteinExistence type="inferred from homology"/>
<evidence type="ECO:0000256" key="7">
    <source>
        <dbReference type="SAM" id="MobiDB-lite"/>
    </source>
</evidence>